<feature type="chain" id="PRO_5031221209" description="UBX domain-containing protein" evidence="2">
    <location>
        <begin position="18"/>
        <end position="432"/>
    </location>
</feature>
<protein>
    <recommendedName>
        <fullName evidence="4">UBX domain-containing protein</fullName>
    </recommendedName>
</protein>
<feature type="compositionally biased region" description="Basic and acidic residues" evidence="1">
    <location>
        <begin position="307"/>
        <end position="318"/>
    </location>
</feature>
<feature type="region of interest" description="Disordered" evidence="1">
    <location>
        <begin position="307"/>
        <end position="339"/>
    </location>
</feature>
<feature type="signal peptide" evidence="2">
    <location>
        <begin position="1"/>
        <end position="17"/>
    </location>
</feature>
<dbReference type="InterPro" id="IPR029071">
    <property type="entry name" value="Ubiquitin-like_domsf"/>
</dbReference>
<evidence type="ECO:0000256" key="2">
    <source>
        <dbReference type="SAM" id="SignalP"/>
    </source>
</evidence>
<dbReference type="EMBL" id="HBIJ01023099">
    <property type="protein sequence ID" value="CAE0374384.1"/>
    <property type="molecule type" value="Transcribed_RNA"/>
</dbReference>
<reference evidence="3" key="1">
    <citation type="submission" date="2021-01" db="EMBL/GenBank/DDBJ databases">
        <authorList>
            <person name="Corre E."/>
            <person name="Pelletier E."/>
            <person name="Niang G."/>
            <person name="Scheremetjew M."/>
            <person name="Finn R."/>
            <person name="Kale V."/>
            <person name="Holt S."/>
            <person name="Cochrane G."/>
            <person name="Meng A."/>
            <person name="Brown T."/>
            <person name="Cohen L."/>
        </authorList>
    </citation>
    <scope>NUCLEOTIDE SEQUENCE</scope>
    <source>
        <strain evidence="3">CCMP1510</strain>
    </source>
</reference>
<keyword evidence="2" id="KW-0732">Signal</keyword>
<sequence length="432" mass="48154">MMRCIEMILLMIYTVAGISMKASSSGSLRGPLVSRAVKLRGGEYSLERTRRKDVADPKEDEEIYVSLQFEPFRALVDVTRRVGRVLGMALRRLSRAFTGSASSSKSSSGRRKKRRANKKSTIGEDAQFYGPMTTASVNKISKIARRRGLAIAIIVSHDPSVIDTVTRIASELRNQSLMIWETDFRSALDWVSSALGGQRRSSTTALIAIAFPAAEDDPISMKLRALSVRTATDKTVHNLFSETSLVSWLSRCFETHATEFAQLDFIRKENALALEQKTERRVALEQEHSAEIQAQIAAQAKELQLAKEAEEKKQAEATKKRRELAAQNLPAEPPASNKDAITIALRDPAGKRHSRRFAPPDATTDKLADWVDALLHIDLQSQFRLRLVPNGPDLNDIFNLNPPLNLLEIDASSAKKKRLLFECLPISTMEEE</sequence>
<organism evidence="3">
    <name type="scientific">Aureoumbra lagunensis</name>
    <dbReference type="NCBI Taxonomy" id="44058"/>
    <lineage>
        <taxon>Eukaryota</taxon>
        <taxon>Sar</taxon>
        <taxon>Stramenopiles</taxon>
        <taxon>Ochrophyta</taxon>
        <taxon>Pelagophyceae</taxon>
        <taxon>Pelagomonadales</taxon>
        <taxon>Aureoumbra</taxon>
    </lineage>
</organism>
<dbReference type="PANTHER" id="PTHR23322">
    <property type="entry name" value="FAS-ASSOCIATED PROTEIN"/>
    <property type="match status" value="1"/>
</dbReference>
<evidence type="ECO:0000313" key="3">
    <source>
        <dbReference type="EMBL" id="CAE0374384.1"/>
    </source>
</evidence>
<feature type="region of interest" description="Disordered" evidence="1">
    <location>
        <begin position="99"/>
        <end position="124"/>
    </location>
</feature>
<gene>
    <name evidence="3" type="ORF">ALAG00032_LOCUS15187</name>
</gene>
<feature type="compositionally biased region" description="Basic residues" evidence="1">
    <location>
        <begin position="108"/>
        <end position="118"/>
    </location>
</feature>
<name>A0A7S3K745_9STRA</name>
<proteinExistence type="predicted"/>
<evidence type="ECO:0000256" key="1">
    <source>
        <dbReference type="SAM" id="MobiDB-lite"/>
    </source>
</evidence>
<dbReference type="InterPro" id="IPR050730">
    <property type="entry name" value="UBX_domain-protein"/>
</dbReference>
<evidence type="ECO:0008006" key="4">
    <source>
        <dbReference type="Google" id="ProtNLM"/>
    </source>
</evidence>
<dbReference type="AlphaFoldDB" id="A0A7S3K745"/>
<accession>A0A7S3K745</accession>
<dbReference type="GO" id="GO:0043130">
    <property type="term" value="F:ubiquitin binding"/>
    <property type="evidence" value="ECO:0007669"/>
    <property type="project" value="TreeGrafter"/>
</dbReference>
<dbReference type="SUPFAM" id="SSF54236">
    <property type="entry name" value="Ubiquitin-like"/>
    <property type="match status" value="1"/>
</dbReference>